<dbReference type="RefSeq" id="XP_001271303.1">
    <property type="nucleotide sequence ID" value="XM_001271302.1"/>
</dbReference>
<organism evidence="2 3">
    <name type="scientific">Aspergillus clavatus (strain ATCC 1007 / CBS 513.65 / DSM 816 / NCTC 3887 / NRRL 1 / QM 1276 / 107)</name>
    <dbReference type="NCBI Taxonomy" id="344612"/>
    <lineage>
        <taxon>Eukaryota</taxon>
        <taxon>Fungi</taxon>
        <taxon>Dikarya</taxon>
        <taxon>Ascomycota</taxon>
        <taxon>Pezizomycotina</taxon>
        <taxon>Eurotiomycetes</taxon>
        <taxon>Eurotiomycetidae</taxon>
        <taxon>Eurotiales</taxon>
        <taxon>Aspergillaceae</taxon>
        <taxon>Aspergillus</taxon>
        <taxon>Aspergillus subgen. Fumigati</taxon>
    </lineage>
</organism>
<dbReference type="GeneID" id="4703138"/>
<dbReference type="EMBL" id="DS027056">
    <property type="protein sequence ID" value="EAW09877.1"/>
    <property type="molecule type" value="Genomic_DNA"/>
</dbReference>
<dbReference type="KEGG" id="act:ACLA_040930"/>
<dbReference type="Proteomes" id="UP000006701">
    <property type="component" value="Unassembled WGS sequence"/>
</dbReference>
<dbReference type="OrthoDB" id="4362041at2759"/>
<protein>
    <submittedName>
        <fullName evidence="2">Uncharacterized protein</fullName>
    </submittedName>
</protein>
<feature type="region of interest" description="Disordered" evidence="1">
    <location>
        <begin position="24"/>
        <end position="66"/>
    </location>
</feature>
<name>A1CL53_ASPCL</name>
<dbReference type="HOGENOM" id="CLU_1668973_0_0_1"/>
<gene>
    <name evidence="2" type="ORF">ACLA_040930</name>
</gene>
<sequence>MGMGQTVKCVFRLTFLLKRAERSLPGKGKSVDHSHSLPPSGPYCTAGAGMPDHDDEDDVSSLGEDTDVDMGLYADPHLAVSVDAGSGSSSNNSSSSSKRRLVRVVSWTSIADRASARWTIAQERELAIAEQELARCQKAWSSEQELWLEYYLALDATL</sequence>
<dbReference type="OMA" id="WTMEQER"/>
<feature type="compositionally biased region" description="Basic and acidic residues" evidence="1">
    <location>
        <begin position="24"/>
        <end position="35"/>
    </location>
</feature>
<evidence type="ECO:0000313" key="3">
    <source>
        <dbReference type="Proteomes" id="UP000006701"/>
    </source>
</evidence>
<dbReference type="VEuPathDB" id="FungiDB:ACLA_040930"/>
<reference evidence="2 3" key="1">
    <citation type="journal article" date="2008" name="PLoS Genet.">
        <title>Genomic islands in the pathogenic filamentous fungus Aspergillus fumigatus.</title>
        <authorList>
            <person name="Fedorova N.D."/>
            <person name="Khaldi N."/>
            <person name="Joardar V.S."/>
            <person name="Maiti R."/>
            <person name="Amedeo P."/>
            <person name="Anderson M.J."/>
            <person name="Crabtree J."/>
            <person name="Silva J.C."/>
            <person name="Badger J.H."/>
            <person name="Albarraq A."/>
            <person name="Angiuoli S."/>
            <person name="Bussey H."/>
            <person name="Bowyer P."/>
            <person name="Cotty P.J."/>
            <person name="Dyer P.S."/>
            <person name="Egan A."/>
            <person name="Galens K."/>
            <person name="Fraser-Liggett C.M."/>
            <person name="Haas B.J."/>
            <person name="Inman J.M."/>
            <person name="Kent R."/>
            <person name="Lemieux S."/>
            <person name="Malavazi I."/>
            <person name="Orvis J."/>
            <person name="Roemer T."/>
            <person name="Ronning C.M."/>
            <person name="Sundaram J.P."/>
            <person name="Sutton G."/>
            <person name="Turner G."/>
            <person name="Venter J.C."/>
            <person name="White O.R."/>
            <person name="Whitty B.R."/>
            <person name="Youngman P."/>
            <person name="Wolfe K.H."/>
            <person name="Goldman G.H."/>
            <person name="Wortman J.R."/>
            <person name="Jiang B."/>
            <person name="Denning D.W."/>
            <person name="Nierman W.C."/>
        </authorList>
    </citation>
    <scope>NUCLEOTIDE SEQUENCE [LARGE SCALE GENOMIC DNA]</scope>
    <source>
        <strain evidence="3">ATCC 1007 / CBS 513.65 / DSM 816 / NCTC 3887 / NRRL 1</strain>
    </source>
</reference>
<evidence type="ECO:0000313" key="2">
    <source>
        <dbReference type="EMBL" id="EAW09877.1"/>
    </source>
</evidence>
<accession>A1CL53</accession>
<evidence type="ECO:0000256" key="1">
    <source>
        <dbReference type="SAM" id="MobiDB-lite"/>
    </source>
</evidence>
<feature type="compositionally biased region" description="Acidic residues" evidence="1">
    <location>
        <begin position="53"/>
        <end position="66"/>
    </location>
</feature>
<proteinExistence type="predicted"/>
<keyword evidence="3" id="KW-1185">Reference proteome</keyword>
<dbReference type="AlphaFoldDB" id="A1CL53"/>